<evidence type="ECO:0000256" key="5">
    <source>
        <dbReference type="ARBA" id="ARBA00022729"/>
    </source>
</evidence>
<dbReference type="InterPro" id="IPR012946">
    <property type="entry name" value="X8"/>
</dbReference>
<keyword evidence="4 10" id="KW-0336">GPI-anchor</keyword>
<dbReference type="EC" id="2.4.1.-" evidence="10"/>
<dbReference type="STRING" id="857566.A0A1E3PNQ0"/>
<feature type="signal peptide" evidence="10">
    <location>
        <begin position="1"/>
        <end position="20"/>
    </location>
</feature>
<comment type="function">
    <text evidence="10">Splits internally a 1,3-beta-glucan molecule and transfers the newly generated reducing end (the donor) to the non-reducing end of another 1,3-beta-glucan molecule (the acceptor) forming a 1,3-beta linkage, resulting in the elongation of 1,3-beta-glucan chains in the cell wall.</text>
</comment>
<evidence type="ECO:0000256" key="4">
    <source>
        <dbReference type="ARBA" id="ARBA00022622"/>
    </source>
</evidence>
<evidence type="ECO:0000313" key="13">
    <source>
        <dbReference type="Proteomes" id="UP000095009"/>
    </source>
</evidence>
<evidence type="ECO:0000256" key="10">
    <source>
        <dbReference type="RuleBase" id="RU361209"/>
    </source>
</evidence>
<feature type="chain" id="PRO_5009027349" description="1,3-beta-glucanosyltransferase" evidence="10">
    <location>
        <begin position="21"/>
        <end position="551"/>
    </location>
</feature>
<protein>
    <recommendedName>
        <fullName evidence="10">1,3-beta-glucanosyltransferase</fullName>
        <ecNumber evidence="10">2.4.1.-</ecNumber>
    </recommendedName>
</protein>
<dbReference type="GO" id="GO:0000902">
    <property type="term" value="P:cell morphogenesis"/>
    <property type="evidence" value="ECO:0007669"/>
    <property type="project" value="EnsemblFungi"/>
</dbReference>
<dbReference type="GO" id="GO:0007163">
    <property type="term" value="P:establishment or maintenance of cell polarity"/>
    <property type="evidence" value="ECO:0007669"/>
    <property type="project" value="EnsemblFungi"/>
</dbReference>
<dbReference type="PANTHER" id="PTHR31468">
    <property type="entry name" value="1,3-BETA-GLUCANOSYLTRANSFERASE GAS1"/>
    <property type="match status" value="1"/>
</dbReference>
<dbReference type="SMART" id="SM00768">
    <property type="entry name" value="X8"/>
    <property type="match status" value="1"/>
</dbReference>
<dbReference type="GO" id="GO:0042124">
    <property type="term" value="F:1,3-beta-glucanosyltransferase activity"/>
    <property type="evidence" value="ECO:0007669"/>
    <property type="project" value="EnsemblFungi"/>
</dbReference>
<keyword evidence="7" id="KW-1015">Disulfide bond</keyword>
<proteinExistence type="inferred from homology"/>
<organism evidence="12 13">
    <name type="scientific">Nadsonia fulvescens var. elongata DSM 6958</name>
    <dbReference type="NCBI Taxonomy" id="857566"/>
    <lineage>
        <taxon>Eukaryota</taxon>
        <taxon>Fungi</taxon>
        <taxon>Dikarya</taxon>
        <taxon>Ascomycota</taxon>
        <taxon>Saccharomycotina</taxon>
        <taxon>Dipodascomycetes</taxon>
        <taxon>Dipodascales</taxon>
        <taxon>Dipodascales incertae sedis</taxon>
        <taxon>Nadsonia</taxon>
    </lineage>
</organism>
<dbReference type="EMBL" id="KV454407">
    <property type="protein sequence ID" value="ODQ67059.1"/>
    <property type="molecule type" value="Genomic_DNA"/>
</dbReference>
<dbReference type="Gene3D" id="1.20.58.1040">
    <property type="match status" value="1"/>
</dbReference>
<dbReference type="OrthoDB" id="421038at2759"/>
<evidence type="ECO:0000313" key="12">
    <source>
        <dbReference type="EMBL" id="ODQ67059.1"/>
    </source>
</evidence>
<dbReference type="GO" id="GO:0035840">
    <property type="term" value="C:old growing cell tip"/>
    <property type="evidence" value="ECO:0007669"/>
    <property type="project" value="EnsemblFungi"/>
</dbReference>
<dbReference type="GO" id="GO:0071970">
    <property type="term" value="P:fungal-type cell wall (1-&gt;3)-beta-D-glucan biosynthetic process"/>
    <property type="evidence" value="ECO:0007669"/>
    <property type="project" value="EnsemblFungi"/>
</dbReference>
<evidence type="ECO:0000256" key="3">
    <source>
        <dbReference type="ARBA" id="ARBA00007528"/>
    </source>
</evidence>
<dbReference type="GO" id="GO:0000917">
    <property type="term" value="P:division septum assembly"/>
    <property type="evidence" value="ECO:0007669"/>
    <property type="project" value="EnsemblFungi"/>
</dbReference>
<dbReference type="GO" id="GO:0071940">
    <property type="term" value="P:fungal-type cell wall assembly"/>
    <property type="evidence" value="ECO:0007669"/>
    <property type="project" value="EnsemblFungi"/>
</dbReference>
<evidence type="ECO:0000256" key="6">
    <source>
        <dbReference type="ARBA" id="ARBA00023136"/>
    </source>
</evidence>
<keyword evidence="9 10" id="KW-0449">Lipoprotein</keyword>
<evidence type="ECO:0000256" key="9">
    <source>
        <dbReference type="ARBA" id="ARBA00023288"/>
    </source>
</evidence>
<dbReference type="AlphaFoldDB" id="A0A1E3PNQ0"/>
<dbReference type="SUPFAM" id="SSF51445">
    <property type="entry name" value="(Trans)glycosidases"/>
    <property type="match status" value="1"/>
</dbReference>
<dbReference type="GO" id="GO:0000936">
    <property type="term" value="C:primary cell septum"/>
    <property type="evidence" value="ECO:0007669"/>
    <property type="project" value="EnsemblFungi"/>
</dbReference>
<sequence>MKFSSSSLLAVSATATAVAAVSLPAIEVVGNKFYYSNNGTQFYLKGIAYQADTAVAGSGQSFVDPLGDIDTCKRDLPYLKSLNTNTLRVYAINTTLDHDDCMNLFAENDIYVIADLSQPSESINRDDPTWSVELYKRYTDVVDAMHGYTNVLGFFAGNEVTNNNTNTDASPFVKAAVRDMKSYIKEKDYRAIPVGYSTNDDADTRVQMADYFNCGDDADRVDFYGINMYEWCGSSTFEKSGYADRTDEFKNLTVPVFFSEYGCNEVRPRQFSEVAALYSDDMTDVWSGGIVYMYYEEANNYGLVSISDNKVQTLSDFNNLSKAMATISPSIRASSDASIPSGTFQCPASTQSDWKASPSLPPTPNDDLCACMTQSLGCIVAADVDEDDYADLFSWVCDQVSCDGINADGAKGTYGAYAFCSSAEKLSYVLNLYYLSQKSSSSACDSDGKAQIVNKPSAPAGCSSALSQAGSVGTGNVVAAVTGISRSTTLGGSISGGSAVAKTTTSKSSAGSSAAAGESAAASTSGKKNSAGVVTVAGGLVAAVAAFAALI</sequence>
<dbReference type="GO" id="GO:0098552">
    <property type="term" value="C:side of membrane"/>
    <property type="evidence" value="ECO:0007669"/>
    <property type="project" value="UniProtKB-KW"/>
</dbReference>
<dbReference type="FunFam" id="3.20.20.80:FF:000038">
    <property type="entry name" value="1,3-beta-glucanosyltransferase"/>
    <property type="match status" value="1"/>
</dbReference>
<evidence type="ECO:0000259" key="11">
    <source>
        <dbReference type="SMART" id="SM00768"/>
    </source>
</evidence>
<evidence type="ECO:0000256" key="7">
    <source>
        <dbReference type="ARBA" id="ARBA00023157"/>
    </source>
</evidence>
<evidence type="ECO:0000256" key="1">
    <source>
        <dbReference type="ARBA" id="ARBA00004196"/>
    </source>
</evidence>
<dbReference type="InterPro" id="IPR017853">
    <property type="entry name" value="GH"/>
</dbReference>
<keyword evidence="13" id="KW-1185">Reference proteome</keyword>
<gene>
    <name evidence="12" type="ORF">NADFUDRAFT_81674</name>
</gene>
<keyword evidence="8" id="KW-0325">Glycoprotein</keyword>
<dbReference type="Pfam" id="PF07983">
    <property type="entry name" value="X8"/>
    <property type="match status" value="1"/>
</dbReference>
<accession>A0A1E3PNQ0</accession>
<dbReference type="PANTHER" id="PTHR31468:SF2">
    <property type="entry name" value="1,3-BETA-GLUCANOSYLTRANSFERASE GAS1"/>
    <property type="match status" value="1"/>
</dbReference>
<keyword evidence="6 10" id="KW-0472">Membrane</keyword>
<dbReference type="GO" id="GO:0035841">
    <property type="term" value="C:new growing cell tip"/>
    <property type="evidence" value="ECO:0007669"/>
    <property type="project" value="EnsemblFungi"/>
</dbReference>
<dbReference type="InterPro" id="IPR004886">
    <property type="entry name" value="Glucanosyltransferase"/>
</dbReference>
<dbReference type="Proteomes" id="UP000095009">
    <property type="component" value="Unassembled WGS sequence"/>
</dbReference>
<keyword evidence="10" id="KW-0808">Transferase</keyword>
<name>A0A1E3PNQ0_9ASCO</name>
<evidence type="ECO:0000256" key="2">
    <source>
        <dbReference type="ARBA" id="ARBA00004589"/>
    </source>
</evidence>
<dbReference type="Pfam" id="PF03198">
    <property type="entry name" value="Glyco_hydro_72"/>
    <property type="match status" value="1"/>
</dbReference>
<feature type="domain" description="X8" evidence="11">
    <location>
        <begin position="376"/>
        <end position="464"/>
    </location>
</feature>
<dbReference type="GO" id="GO:0005886">
    <property type="term" value="C:plasma membrane"/>
    <property type="evidence" value="ECO:0007669"/>
    <property type="project" value="UniProtKB-SubCell"/>
</dbReference>
<keyword evidence="5 10" id="KW-0732">Signal</keyword>
<dbReference type="GO" id="GO:0043188">
    <property type="term" value="C:cell septum edging"/>
    <property type="evidence" value="ECO:0007669"/>
    <property type="project" value="EnsemblFungi"/>
</dbReference>
<reference evidence="12 13" key="1">
    <citation type="journal article" date="2016" name="Proc. Natl. Acad. Sci. U.S.A.">
        <title>Comparative genomics of biotechnologically important yeasts.</title>
        <authorList>
            <person name="Riley R."/>
            <person name="Haridas S."/>
            <person name="Wolfe K.H."/>
            <person name="Lopes M.R."/>
            <person name="Hittinger C.T."/>
            <person name="Goeker M."/>
            <person name="Salamov A.A."/>
            <person name="Wisecaver J.H."/>
            <person name="Long T.M."/>
            <person name="Calvey C.H."/>
            <person name="Aerts A.L."/>
            <person name="Barry K.W."/>
            <person name="Choi C."/>
            <person name="Clum A."/>
            <person name="Coughlan A.Y."/>
            <person name="Deshpande S."/>
            <person name="Douglass A.P."/>
            <person name="Hanson S.J."/>
            <person name="Klenk H.-P."/>
            <person name="LaButti K.M."/>
            <person name="Lapidus A."/>
            <person name="Lindquist E.A."/>
            <person name="Lipzen A.M."/>
            <person name="Meier-Kolthoff J.P."/>
            <person name="Ohm R.A."/>
            <person name="Otillar R.P."/>
            <person name="Pangilinan J.L."/>
            <person name="Peng Y."/>
            <person name="Rokas A."/>
            <person name="Rosa C.A."/>
            <person name="Scheuner C."/>
            <person name="Sibirny A.A."/>
            <person name="Slot J.C."/>
            <person name="Stielow J.B."/>
            <person name="Sun H."/>
            <person name="Kurtzman C.P."/>
            <person name="Blackwell M."/>
            <person name="Grigoriev I.V."/>
            <person name="Jeffries T.W."/>
        </authorList>
    </citation>
    <scope>NUCLEOTIDE SEQUENCE [LARGE SCALE GENOMIC DNA]</scope>
    <source>
        <strain evidence="12 13">DSM 6958</strain>
    </source>
</reference>
<comment type="subcellular location">
    <subcellularLocation>
        <location evidence="1">Cell envelope</location>
    </subcellularLocation>
    <subcellularLocation>
        <location evidence="10">Cell membrane</location>
        <topology evidence="10">Lipid-anchor</topology>
        <topology evidence="10">GPI-anchor</topology>
    </subcellularLocation>
    <subcellularLocation>
        <location evidence="2">Membrane</location>
        <topology evidence="2">Lipid-anchor</topology>
        <topology evidence="2">GPI-anchor</topology>
    </subcellularLocation>
</comment>
<comment type="similarity">
    <text evidence="3 10">Belongs to the glycosyl hydrolase 72 family.</text>
</comment>
<dbReference type="Gene3D" id="3.20.20.80">
    <property type="entry name" value="Glycosidases"/>
    <property type="match status" value="1"/>
</dbReference>
<evidence type="ECO:0000256" key="8">
    <source>
        <dbReference type="ARBA" id="ARBA00023180"/>
    </source>
</evidence>